<keyword evidence="4" id="KW-1185">Reference proteome</keyword>
<protein>
    <recommendedName>
        <fullName evidence="2">Rap1a immunity protein domain-containing protein</fullName>
    </recommendedName>
</protein>
<comment type="caution">
    <text evidence="3">The sequence shown here is derived from an EMBL/GenBank/DDBJ whole genome shotgun (WGS) entry which is preliminary data.</text>
</comment>
<feature type="chain" id="PRO_5003926182" description="Rap1a immunity protein domain-containing protein" evidence="1">
    <location>
        <begin position="26"/>
        <end position="125"/>
    </location>
</feature>
<gene>
    <name evidence="3" type="ORF">HMPREF9710_03590</name>
</gene>
<name>K9DCY5_9BURK</name>
<organism evidence="3 4">
    <name type="scientific">Massilia timonae CCUG 45783</name>
    <dbReference type="NCBI Taxonomy" id="883126"/>
    <lineage>
        <taxon>Bacteria</taxon>
        <taxon>Pseudomonadati</taxon>
        <taxon>Pseudomonadota</taxon>
        <taxon>Betaproteobacteria</taxon>
        <taxon>Burkholderiales</taxon>
        <taxon>Oxalobacteraceae</taxon>
        <taxon>Telluria group</taxon>
        <taxon>Massilia</taxon>
    </lineage>
</organism>
<proteinExistence type="predicted"/>
<sequence length="125" mass="13407">MARKQQTATYAVALLVAMLPVEVPAAPYIPTLTGEKFVRDMLAAPDNGAASMRRERAMGYMDGVMDGTAGLLWCPAGQHVGHELNYLAAEQMKSLPAEQLKKGAAPLVVAALAKIYPCPIKRRPS</sequence>
<evidence type="ECO:0000313" key="4">
    <source>
        <dbReference type="Proteomes" id="UP000009874"/>
    </source>
</evidence>
<keyword evidence="1" id="KW-0732">Signal</keyword>
<dbReference type="Pfam" id="PF18602">
    <property type="entry name" value="Rap1a"/>
    <property type="match status" value="1"/>
</dbReference>
<dbReference type="Gene3D" id="1.10.890.40">
    <property type="match status" value="1"/>
</dbReference>
<dbReference type="HOGENOM" id="CLU_1990002_0_0_4"/>
<accession>K9DCY5</accession>
<evidence type="ECO:0000256" key="1">
    <source>
        <dbReference type="SAM" id="SignalP"/>
    </source>
</evidence>
<dbReference type="RefSeq" id="WP_005668670.1">
    <property type="nucleotide sequence ID" value="NZ_JH992924.1"/>
</dbReference>
<evidence type="ECO:0000259" key="2">
    <source>
        <dbReference type="Pfam" id="PF18602"/>
    </source>
</evidence>
<dbReference type="EMBL" id="AGZI01000045">
    <property type="protein sequence ID" value="EKU81131.1"/>
    <property type="molecule type" value="Genomic_DNA"/>
</dbReference>
<feature type="domain" description="Rap1a immunity protein" evidence="2">
    <location>
        <begin position="33"/>
        <end position="118"/>
    </location>
</feature>
<evidence type="ECO:0000313" key="3">
    <source>
        <dbReference type="EMBL" id="EKU81131.1"/>
    </source>
</evidence>
<feature type="signal peptide" evidence="1">
    <location>
        <begin position="1"/>
        <end position="25"/>
    </location>
</feature>
<dbReference type="OrthoDB" id="9017479at2"/>
<dbReference type="InterPro" id="IPR041238">
    <property type="entry name" value="Rap1a"/>
</dbReference>
<reference evidence="3 4" key="1">
    <citation type="submission" date="2012-09" db="EMBL/GenBank/DDBJ databases">
        <title>The Genome Sequence of Massilia timonae CCUG 45783.</title>
        <authorList>
            <consortium name="The Broad Institute Genome Sequencing Platform"/>
            <person name="Earl A."/>
            <person name="Ward D."/>
            <person name="Feldgarden M."/>
            <person name="Gevers D."/>
            <person name="Huys G."/>
            <person name="Walker B."/>
            <person name="Young S.K."/>
            <person name="Zeng Q."/>
            <person name="Gargeya S."/>
            <person name="Fitzgerald M."/>
            <person name="Haas B."/>
            <person name="Abouelleil A."/>
            <person name="Alvarado L."/>
            <person name="Arachchi H.M."/>
            <person name="Berlin A.M."/>
            <person name="Chapman S.B."/>
            <person name="Goldberg J."/>
            <person name="Griggs A."/>
            <person name="Gujja S."/>
            <person name="Hansen M."/>
            <person name="Howarth C."/>
            <person name="Imamovic A."/>
            <person name="Larimer J."/>
            <person name="McCowen C."/>
            <person name="Montmayeur A."/>
            <person name="Murphy C."/>
            <person name="Neiman D."/>
            <person name="Pearson M."/>
            <person name="Priest M."/>
            <person name="Roberts A."/>
            <person name="Saif S."/>
            <person name="Shea T."/>
            <person name="Sisk P."/>
            <person name="Sykes S."/>
            <person name="Wortman J."/>
            <person name="Nusbaum C."/>
            <person name="Birren B."/>
        </authorList>
    </citation>
    <scope>NUCLEOTIDE SEQUENCE [LARGE SCALE GENOMIC DNA]</scope>
    <source>
        <strain evidence="3 4">CCUG 45783</strain>
    </source>
</reference>
<dbReference type="AlphaFoldDB" id="K9DCY5"/>
<dbReference type="Proteomes" id="UP000009874">
    <property type="component" value="Unassembled WGS sequence"/>
</dbReference>